<protein>
    <recommendedName>
        <fullName evidence="10">Peptidase S26 domain-containing protein</fullName>
    </recommendedName>
</protein>
<gene>
    <name evidence="11" type="ORF">LITE_LOCUS14335</name>
    <name evidence="12" type="ORF">LITE_LOCUS14469</name>
</gene>
<comment type="similarity">
    <text evidence="6">Belongs to the peptidase S26 family. IMP1 subfamily.</text>
</comment>
<dbReference type="CDD" id="cd06530">
    <property type="entry name" value="S26_SPase_I"/>
    <property type="match status" value="1"/>
</dbReference>
<evidence type="ECO:0000259" key="10">
    <source>
        <dbReference type="Pfam" id="PF10502"/>
    </source>
</evidence>
<keyword evidence="2" id="KW-0999">Mitochondrion inner membrane</keyword>
<dbReference type="EMBL" id="CAMGYJ010000005">
    <property type="protein sequence ID" value="CAI0409683.1"/>
    <property type="molecule type" value="Genomic_DNA"/>
</dbReference>
<comment type="caution">
    <text evidence="11">The sequence shown here is derived from an EMBL/GenBank/DDBJ whole genome shotgun (WGS) entry which is preliminary data.</text>
</comment>
<dbReference type="EMBL" id="CAMGYJ010000005">
    <property type="protein sequence ID" value="CAI0409310.1"/>
    <property type="molecule type" value="Genomic_DNA"/>
</dbReference>
<dbReference type="Proteomes" id="UP001154282">
    <property type="component" value="Unassembled WGS sequence"/>
</dbReference>
<dbReference type="GO" id="GO:0006627">
    <property type="term" value="P:protein processing involved in protein targeting to mitochondrion"/>
    <property type="evidence" value="ECO:0007669"/>
    <property type="project" value="TreeGrafter"/>
</dbReference>
<evidence type="ECO:0000256" key="7">
    <source>
        <dbReference type="ARBA" id="ARBA00054895"/>
    </source>
</evidence>
<dbReference type="PANTHER" id="PTHR12383">
    <property type="entry name" value="PROTEASE FAMILY S26 MITOCHONDRIAL INNER MEMBRANE PROTEASE-RELATED"/>
    <property type="match status" value="1"/>
</dbReference>
<evidence type="ECO:0000256" key="8">
    <source>
        <dbReference type="ARBA" id="ARBA00064368"/>
    </source>
</evidence>
<keyword evidence="5" id="KW-0472">Membrane</keyword>
<keyword evidence="3" id="KW-0378">Hydrolase</keyword>
<feature type="active site" evidence="9">
    <location>
        <position position="77"/>
    </location>
</feature>
<dbReference type="AlphaFoldDB" id="A0AAV0JHA8"/>
<evidence type="ECO:0000256" key="3">
    <source>
        <dbReference type="ARBA" id="ARBA00022801"/>
    </source>
</evidence>
<dbReference type="PROSITE" id="PS00761">
    <property type="entry name" value="SPASE_I_3"/>
    <property type="match status" value="1"/>
</dbReference>
<dbReference type="GO" id="GO:0042720">
    <property type="term" value="C:mitochondrial inner membrane peptidase complex"/>
    <property type="evidence" value="ECO:0007669"/>
    <property type="project" value="TreeGrafter"/>
</dbReference>
<feature type="domain" description="Peptidase S26" evidence="10">
    <location>
        <begin position="143"/>
        <end position="185"/>
    </location>
</feature>
<dbReference type="InterPro" id="IPR000223">
    <property type="entry name" value="Pept_S26A_signal_pept_1"/>
</dbReference>
<evidence type="ECO:0000256" key="9">
    <source>
        <dbReference type="PIRSR" id="PIRSR600223-1"/>
    </source>
</evidence>
<dbReference type="GO" id="GO:0006465">
    <property type="term" value="P:signal peptide processing"/>
    <property type="evidence" value="ECO:0007669"/>
    <property type="project" value="InterPro"/>
</dbReference>
<dbReference type="GO" id="GO:0004252">
    <property type="term" value="F:serine-type endopeptidase activity"/>
    <property type="evidence" value="ECO:0007669"/>
    <property type="project" value="InterPro"/>
</dbReference>
<keyword evidence="13" id="KW-1185">Reference proteome</keyword>
<dbReference type="FunFam" id="2.10.109.10:FF:000014">
    <property type="entry name" value="Inner membrane protease subunit 1"/>
    <property type="match status" value="1"/>
</dbReference>
<proteinExistence type="inferred from homology"/>
<evidence type="ECO:0000313" key="11">
    <source>
        <dbReference type="EMBL" id="CAI0409310.1"/>
    </source>
</evidence>
<dbReference type="Gene3D" id="2.10.109.10">
    <property type="entry name" value="Umud Fragment, subunit A"/>
    <property type="match status" value="1"/>
</dbReference>
<dbReference type="PANTHER" id="PTHR12383:SF16">
    <property type="entry name" value="MITOCHONDRIAL INNER MEMBRANE PROTEASE SUBUNIT 1"/>
    <property type="match status" value="1"/>
</dbReference>
<comment type="subunit">
    <text evidence="8">Heterodimer of 2 subunits, IMP1A/B and IMP12.</text>
</comment>
<feature type="active site" evidence="9">
    <location>
        <position position="121"/>
    </location>
</feature>
<dbReference type="SUPFAM" id="SSF51306">
    <property type="entry name" value="LexA/Signal peptidase"/>
    <property type="match status" value="1"/>
</dbReference>
<comment type="function">
    <text evidence="7">Catalyzes the removal of transit peptides required for the targeting of proteins from the mitochondrial matrix, across the inner membrane, into the inter-membrane space.</text>
</comment>
<dbReference type="InterPro" id="IPR019758">
    <property type="entry name" value="Pept_S26A_signal_pept_1_CS"/>
</dbReference>
<keyword evidence="4" id="KW-0496">Mitochondrion</keyword>
<evidence type="ECO:0000256" key="4">
    <source>
        <dbReference type="ARBA" id="ARBA00023128"/>
    </source>
</evidence>
<evidence type="ECO:0000256" key="6">
    <source>
        <dbReference type="ARBA" id="ARBA00038445"/>
    </source>
</evidence>
<dbReference type="PRINTS" id="PR00727">
    <property type="entry name" value="LEADERPTASE"/>
</dbReference>
<dbReference type="Pfam" id="PF10502">
    <property type="entry name" value="Peptidase_S26"/>
    <property type="match status" value="2"/>
</dbReference>
<dbReference type="InterPro" id="IPR036286">
    <property type="entry name" value="LexA/Signal_pep-like_sf"/>
</dbReference>
<evidence type="ECO:0000256" key="5">
    <source>
        <dbReference type="ARBA" id="ARBA00023136"/>
    </source>
</evidence>
<dbReference type="InterPro" id="IPR052064">
    <property type="entry name" value="Mito_IMP1_subunit"/>
</dbReference>
<evidence type="ECO:0000256" key="2">
    <source>
        <dbReference type="ARBA" id="ARBA00022792"/>
    </source>
</evidence>
<evidence type="ECO:0000256" key="1">
    <source>
        <dbReference type="ARBA" id="ARBA00004273"/>
    </source>
</evidence>
<evidence type="ECO:0000313" key="12">
    <source>
        <dbReference type="EMBL" id="CAI0409683.1"/>
    </source>
</evidence>
<comment type="subcellular location">
    <subcellularLocation>
        <location evidence="1">Mitochondrion inner membrane</location>
    </subcellularLocation>
</comment>
<feature type="domain" description="Peptidase S26" evidence="10">
    <location>
        <begin position="55"/>
        <end position="133"/>
    </location>
</feature>
<dbReference type="NCBIfam" id="TIGR02227">
    <property type="entry name" value="sigpep_I_bact"/>
    <property type="match status" value="1"/>
</dbReference>
<organism evidence="11 13">
    <name type="scientific">Linum tenue</name>
    <dbReference type="NCBI Taxonomy" id="586396"/>
    <lineage>
        <taxon>Eukaryota</taxon>
        <taxon>Viridiplantae</taxon>
        <taxon>Streptophyta</taxon>
        <taxon>Embryophyta</taxon>
        <taxon>Tracheophyta</taxon>
        <taxon>Spermatophyta</taxon>
        <taxon>Magnoliopsida</taxon>
        <taxon>eudicotyledons</taxon>
        <taxon>Gunneridae</taxon>
        <taxon>Pentapetalae</taxon>
        <taxon>rosids</taxon>
        <taxon>fabids</taxon>
        <taxon>Malpighiales</taxon>
        <taxon>Linaceae</taxon>
        <taxon>Linum</taxon>
    </lineage>
</organism>
<sequence length="201" mass="22119">MSFQPALQAPAATPISQPLARAPHPLRPIMKLLSYIKQWKSAARETIARASIAAQFLSLIHITDAYICSTTLVQGPSMLPTLNYSGDVVLIEHLSHRLGKLEPGDIVVVRSPVDPKKIVAKRIVGMEGDRVTYLTEPSYSESSRTVLVPKGHVWIQGDNVYASADSRYFGAVPYGLIQGRAFLRVSISFYLVTIFSLGFCF</sequence>
<name>A0AAV0JHA8_9ROSI</name>
<dbReference type="InterPro" id="IPR019533">
    <property type="entry name" value="Peptidase_S26"/>
</dbReference>
<accession>A0AAV0JHA8</accession>
<reference evidence="11" key="1">
    <citation type="submission" date="2022-08" db="EMBL/GenBank/DDBJ databases">
        <authorList>
            <person name="Gutierrez-Valencia J."/>
        </authorList>
    </citation>
    <scope>NUCLEOTIDE SEQUENCE</scope>
</reference>
<evidence type="ECO:0000313" key="13">
    <source>
        <dbReference type="Proteomes" id="UP001154282"/>
    </source>
</evidence>